<feature type="compositionally biased region" description="Low complexity" evidence="7">
    <location>
        <begin position="874"/>
        <end position="890"/>
    </location>
</feature>
<dbReference type="PANTHER" id="PTHR23030">
    <property type="entry name" value="PCD6 INTERACTING PROTEIN-RELATED"/>
    <property type="match status" value="1"/>
</dbReference>
<dbReference type="PROSITE" id="PS51180">
    <property type="entry name" value="BRO1"/>
    <property type="match status" value="1"/>
</dbReference>
<evidence type="ECO:0000256" key="6">
    <source>
        <dbReference type="SAM" id="Coils"/>
    </source>
</evidence>
<sequence length="1047" mass="111496">MSAQSPLISVPAKQTEEVDLASPVAQLIRSSYGEDPKSHTEALSALNRARQDAVRGAGSDATARDLLYKWFHMLEMLELRFPELRVPFPWKDAFTQKPISQHSLAYEKASVIFNIASALSVIASRASRLSSSASSGAASAADASTASTTTAGPVPDGLKLSFLSLRQSAGMLSYINDNFLHAPSTDMSKDVVRWLVDLMLAQAHEVLWEKTVNEGKGASLAAKLAASAAEKYDHLEKESKEWVGKGVFNRAWAALVACKAKYFASIAHWSGGFGSLDSSPPGSPFATRSETSEAGQTLPSDAAETMQVLTATHLALVTGRKTVAVKDNDLIYHDILPPESTLPNIDTLNAATPISIQDIYSSPEVQKLIGVPVAGDGGTASRSGASGLASNDLFSRLVPLGVHEAASLYSEEKAQVARGEAERVDLADGELAAALEYMGLPSALLKFRGAGPAGLSQGAINALADPGSEVRAWAEEERVGGASHDAEGLGQGGVEAALRSIDARKNASQSDLDEVLRLLDEDNAACEKLRGRFGSGWKQEPQGAAARTLRSDAKSHKEALQQARANDDKLNELWNQAKFGIQVLMGDLAATEQHLNTLRKIKKSRADTLADLRAKIQSDDISHLLILNRRSPPEAQRSLFSQELEKFKAHQIKLASTSAEQEKVLAELAREWKEITESKFGRRVEGDWNKKFTAKVALTAKLKRAKETNAQARAGVAKAVQFYAEVEEVAAELKRSVSSFINERSAERERLKAEAEWEEKGKDTATASAASELNRSFGSLNMGAPRGPSSPPPPSAYQSPRTAQHTPGPYYPVPPPSAQSAYVSPSGPSAPTHPNPAPASPYEGLSAFESFGSFGASSAGTPRPPPPPAPTPQTPHASSSAATTQPNQSYPYPPPSQPGQQHLYQQQGAQPPPPPGRQPSLPPPPSQYTSSVPQGYAGAYVPATAAPSSQSQWQTSQPSAPGNYAPQYSSHYGSAPPPPLPSQYGAQQPQQQSWQGQSAPPPPPAQMYGYGQGHASTGPPPPPPPHGGYSSQSQQPQYGSQGYRPSY</sequence>
<feature type="compositionally biased region" description="Low complexity" evidence="7">
    <location>
        <begin position="898"/>
        <end position="909"/>
    </location>
</feature>
<dbReference type="AlphaFoldDB" id="A0A0P1BNC7"/>
<dbReference type="Gene3D" id="1.20.120.560">
    <property type="entry name" value="alix/aip1 in complex with the ypdl late domain"/>
    <property type="match status" value="1"/>
</dbReference>
<feature type="compositionally biased region" description="Low complexity" evidence="7">
    <location>
        <begin position="942"/>
        <end position="961"/>
    </location>
</feature>
<evidence type="ECO:0000256" key="5">
    <source>
        <dbReference type="ARBA" id="ARBA00041284"/>
    </source>
</evidence>
<organism evidence="9 10">
    <name type="scientific">Ceraceosorus bombacis</name>
    <dbReference type="NCBI Taxonomy" id="401625"/>
    <lineage>
        <taxon>Eukaryota</taxon>
        <taxon>Fungi</taxon>
        <taxon>Dikarya</taxon>
        <taxon>Basidiomycota</taxon>
        <taxon>Ustilaginomycotina</taxon>
        <taxon>Exobasidiomycetes</taxon>
        <taxon>Ceraceosorales</taxon>
        <taxon>Ceraceosoraceae</taxon>
        <taxon>Ceraceosorus</taxon>
    </lineage>
</organism>
<keyword evidence="4" id="KW-0967">Endosome</keyword>
<dbReference type="EMBL" id="CCYA01000269">
    <property type="protein sequence ID" value="CEH18017.1"/>
    <property type="molecule type" value="Genomic_DNA"/>
</dbReference>
<keyword evidence="6" id="KW-0175">Coiled coil</keyword>
<dbReference type="GO" id="GO:0043328">
    <property type="term" value="P:protein transport to vacuole involved in ubiquitin-dependent protein catabolic process via the multivesicular body sorting pathway"/>
    <property type="evidence" value="ECO:0007669"/>
    <property type="project" value="TreeGrafter"/>
</dbReference>
<dbReference type="STRING" id="401625.A0A0P1BNC7"/>
<evidence type="ECO:0000256" key="3">
    <source>
        <dbReference type="ARBA" id="ARBA00022490"/>
    </source>
</evidence>
<evidence type="ECO:0000256" key="1">
    <source>
        <dbReference type="ARBA" id="ARBA00004177"/>
    </source>
</evidence>
<feature type="region of interest" description="Disordered" evidence="7">
    <location>
        <begin position="743"/>
        <end position="1047"/>
    </location>
</feature>
<evidence type="ECO:0000259" key="8">
    <source>
        <dbReference type="PROSITE" id="PS51180"/>
    </source>
</evidence>
<feature type="compositionally biased region" description="Low complexity" evidence="7">
    <location>
        <begin position="982"/>
        <end position="998"/>
    </location>
</feature>
<dbReference type="Gene3D" id="1.25.40.280">
    <property type="entry name" value="alix/aip1 like domains"/>
    <property type="match status" value="1"/>
</dbReference>
<dbReference type="PANTHER" id="PTHR23030:SF30">
    <property type="entry name" value="TYROSINE-PROTEIN PHOSPHATASE NON-RECEPTOR TYPE 23"/>
    <property type="match status" value="1"/>
</dbReference>
<dbReference type="SMART" id="SM01041">
    <property type="entry name" value="BRO1"/>
    <property type="match status" value="1"/>
</dbReference>
<reference evidence="9 10" key="1">
    <citation type="submission" date="2014-09" db="EMBL/GenBank/DDBJ databases">
        <authorList>
            <person name="Magalhaes I.L.F."/>
            <person name="Oliveira U."/>
            <person name="Santos F.R."/>
            <person name="Vidigal T.H.D.A."/>
            <person name="Brescovit A.D."/>
            <person name="Santos A.J."/>
        </authorList>
    </citation>
    <scope>NUCLEOTIDE SEQUENCE [LARGE SCALE GENOMIC DNA]</scope>
</reference>
<proteinExistence type="predicted"/>
<dbReference type="InterPro" id="IPR038499">
    <property type="entry name" value="BRO1_sf"/>
</dbReference>
<feature type="compositionally biased region" description="Pro residues" evidence="7">
    <location>
        <begin position="862"/>
        <end position="873"/>
    </location>
</feature>
<dbReference type="OrthoDB" id="2141925at2759"/>
<feature type="domain" description="BRO1" evidence="8">
    <location>
        <begin position="6"/>
        <end position="431"/>
    </location>
</feature>
<feature type="compositionally biased region" description="Low complexity" evidence="7">
    <location>
        <begin position="1027"/>
        <end position="1047"/>
    </location>
</feature>
<dbReference type="InterPro" id="IPR025304">
    <property type="entry name" value="ALIX_V_dom"/>
</dbReference>
<feature type="compositionally biased region" description="Low complexity" evidence="7">
    <location>
        <begin position="846"/>
        <end position="861"/>
    </location>
</feature>
<dbReference type="Pfam" id="PF13949">
    <property type="entry name" value="ALIX_LYPXL_bnd"/>
    <property type="match status" value="1"/>
</dbReference>
<dbReference type="Proteomes" id="UP000054845">
    <property type="component" value="Unassembled WGS sequence"/>
</dbReference>
<evidence type="ECO:0000313" key="9">
    <source>
        <dbReference type="EMBL" id="CEH18017.1"/>
    </source>
</evidence>
<protein>
    <recommendedName>
        <fullName evidence="5">BRO domain-containing protein 1</fullName>
    </recommendedName>
</protein>
<keyword evidence="3" id="KW-0963">Cytoplasm</keyword>
<name>A0A0P1BNC7_9BASI</name>
<evidence type="ECO:0000256" key="4">
    <source>
        <dbReference type="ARBA" id="ARBA00022753"/>
    </source>
</evidence>
<feature type="compositionally biased region" description="Polar residues" evidence="7">
    <location>
        <begin position="765"/>
        <end position="779"/>
    </location>
</feature>
<dbReference type="InterPro" id="IPR004328">
    <property type="entry name" value="BRO1_dom"/>
</dbReference>
<evidence type="ECO:0000256" key="2">
    <source>
        <dbReference type="ARBA" id="ARBA00004496"/>
    </source>
</evidence>
<dbReference type="GO" id="GO:0005768">
    <property type="term" value="C:endosome"/>
    <property type="evidence" value="ECO:0007669"/>
    <property type="project" value="UniProtKB-SubCell"/>
</dbReference>
<dbReference type="Pfam" id="PF03097">
    <property type="entry name" value="BRO1"/>
    <property type="match status" value="1"/>
</dbReference>
<keyword evidence="10" id="KW-1185">Reference proteome</keyword>
<accession>A0A0P1BNC7</accession>
<evidence type="ECO:0000313" key="10">
    <source>
        <dbReference type="Proteomes" id="UP000054845"/>
    </source>
</evidence>
<evidence type="ECO:0000256" key="7">
    <source>
        <dbReference type="SAM" id="MobiDB-lite"/>
    </source>
</evidence>
<feature type="compositionally biased region" description="Basic and acidic residues" evidence="7">
    <location>
        <begin position="744"/>
        <end position="763"/>
    </location>
</feature>
<feature type="coiled-coil region" evidence="6">
    <location>
        <begin position="546"/>
        <end position="573"/>
    </location>
</feature>
<comment type="subcellular location">
    <subcellularLocation>
        <location evidence="2">Cytoplasm</location>
    </subcellularLocation>
    <subcellularLocation>
        <location evidence="1">Endosome</location>
    </subcellularLocation>
</comment>
<feature type="compositionally biased region" description="Pro residues" evidence="7">
    <location>
        <begin position="910"/>
        <end position="926"/>
    </location>
</feature>